<feature type="compositionally biased region" description="Low complexity" evidence="1">
    <location>
        <begin position="103"/>
        <end position="123"/>
    </location>
</feature>
<evidence type="ECO:0000313" key="4">
    <source>
        <dbReference type="Proteomes" id="UP001149140"/>
    </source>
</evidence>
<keyword evidence="4" id="KW-1185">Reference proteome</keyword>
<comment type="caution">
    <text evidence="3">The sequence shown here is derived from an EMBL/GenBank/DDBJ whole genome shotgun (WGS) entry which is preliminary data.</text>
</comment>
<dbReference type="Proteomes" id="UP001149140">
    <property type="component" value="Unassembled WGS sequence"/>
</dbReference>
<feature type="chain" id="PRO_5040755132" evidence="2">
    <location>
        <begin position="29"/>
        <end position="123"/>
    </location>
</feature>
<dbReference type="EMBL" id="JAPDOD010000024">
    <property type="protein sequence ID" value="MDA0163337.1"/>
    <property type="molecule type" value="Genomic_DNA"/>
</dbReference>
<gene>
    <name evidence="3" type="ORF">OM076_23885</name>
</gene>
<dbReference type="PROSITE" id="PS51257">
    <property type="entry name" value="PROKAR_LIPOPROTEIN"/>
    <property type="match status" value="1"/>
</dbReference>
<keyword evidence="2" id="KW-0732">Signal</keyword>
<accession>A0A9X3S3D5</accession>
<evidence type="ECO:0000313" key="3">
    <source>
        <dbReference type="EMBL" id="MDA0163337.1"/>
    </source>
</evidence>
<name>A0A9X3S3D5_9ACTN</name>
<evidence type="ECO:0000256" key="1">
    <source>
        <dbReference type="SAM" id="MobiDB-lite"/>
    </source>
</evidence>
<proteinExistence type="predicted"/>
<feature type="region of interest" description="Disordered" evidence="1">
    <location>
        <begin position="95"/>
        <end position="123"/>
    </location>
</feature>
<dbReference type="AlphaFoldDB" id="A0A9X3S3D5"/>
<feature type="signal peptide" evidence="2">
    <location>
        <begin position="1"/>
        <end position="28"/>
    </location>
</feature>
<reference evidence="3" key="1">
    <citation type="submission" date="2022-10" db="EMBL/GenBank/DDBJ databases">
        <title>The WGS of Solirubrobacter ginsenosidimutans DSM 21036.</title>
        <authorList>
            <person name="Jiang Z."/>
        </authorList>
    </citation>
    <scope>NUCLEOTIDE SEQUENCE</scope>
    <source>
        <strain evidence="3">DSM 21036</strain>
    </source>
</reference>
<sequence length="123" mass="12783">MSQRRRRRSRDVALVAVPMLAFAFTACGGDNDTAYCVDQSDRIVENRNCDDDAVRGGSSFFWLYGASALSGNRYVPGTRLKGGDRVAASNIAENARRGGFGSSGSSKASGVGRAAASHSSGGG</sequence>
<organism evidence="3 4">
    <name type="scientific">Solirubrobacter ginsenosidimutans</name>
    <dbReference type="NCBI Taxonomy" id="490573"/>
    <lineage>
        <taxon>Bacteria</taxon>
        <taxon>Bacillati</taxon>
        <taxon>Actinomycetota</taxon>
        <taxon>Thermoleophilia</taxon>
        <taxon>Solirubrobacterales</taxon>
        <taxon>Solirubrobacteraceae</taxon>
        <taxon>Solirubrobacter</taxon>
    </lineage>
</organism>
<dbReference type="RefSeq" id="WP_270042581.1">
    <property type="nucleotide sequence ID" value="NZ_JAPDOD010000024.1"/>
</dbReference>
<protein>
    <submittedName>
        <fullName evidence="3">Uncharacterized protein</fullName>
    </submittedName>
</protein>
<evidence type="ECO:0000256" key="2">
    <source>
        <dbReference type="SAM" id="SignalP"/>
    </source>
</evidence>